<organism evidence="1">
    <name type="scientific">marine sediment metagenome</name>
    <dbReference type="NCBI Taxonomy" id="412755"/>
    <lineage>
        <taxon>unclassified sequences</taxon>
        <taxon>metagenomes</taxon>
        <taxon>ecological metagenomes</taxon>
    </lineage>
</organism>
<proteinExistence type="predicted"/>
<dbReference type="AlphaFoldDB" id="A0A0F9AQP5"/>
<accession>A0A0F9AQP5</accession>
<protein>
    <submittedName>
        <fullName evidence="1">Uncharacterized protein</fullName>
    </submittedName>
</protein>
<dbReference type="EMBL" id="LAZR01056282">
    <property type="protein sequence ID" value="KKK74516.1"/>
    <property type="molecule type" value="Genomic_DNA"/>
</dbReference>
<gene>
    <name evidence="1" type="ORF">LCGC14_2882990</name>
</gene>
<evidence type="ECO:0000313" key="1">
    <source>
        <dbReference type="EMBL" id="KKK74516.1"/>
    </source>
</evidence>
<sequence>MAVVSRSWTVESLGVGQPDYTREIFAGRERAGIALDYNQQFRVFASEWITTEVEYPFVTGYTIAAGAKRHMRDSDTGGLLPITILAGRTLSIISIAYAVTQDIRVQGYIDAEYPYGVALNLGVLGGGQQSYENKIREVSTTWYDPTAALDHSWDVIVYNEGGGDLYGGAALLCIEEAIGTPPWPTTKEVFCPYCNYKQIEPITATRITCKKCGKDYMVTNFASLRRLGG</sequence>
<reference evidence="1" key="1">
    <citation type="journal article" date="2015" name="Nature">
        <title>Complex archaea that bridge the gap between prokaryotes and eukaryotes.</title>
        <authorList>
            <person name="Spang A."/>
            <person name="Saw J.H."/>
            <person name="Jorgensen S.L."/>
            <person name="Zaremba-Niedzwiedzka K."/>
            <person name="Martijn J."/>
            <person name="Lind A.E."/>
            <person name="van Eijk R."/>
            <person name="Schleper C."/>
            <person name="Guy L."/>
            <person name="Ettema T.J."/>
        </authorList>
    </citation>
    <scope>NUCLEOTIDE SEQUENCE</scope>
</reference>
<name>A0A0F9AQP5_9ZZZZ</name>
<comment type="caution">
    <text evidence="1">The sequence shown here is derived from an EMBL/GenBank/DDBJ whole genome shotgun (WGS) entry which is preliminary data.</text>
</comment>